<sequence>MQPFERWLNNGDFNGMLRPNLLPLHCGDDGAALDVQGRTVVFTEGMVLTVFDEDTDEDGRPDRLFATGTVVPSPWPVGRRWYLDIDDDGVRHESDLIPPQSPPR</sequence>
<comment type="caution">
    <text evidence="1">The sequence shown here is derived from an EMBL/GenBank/DDBJ whole genome shotgun (WGS) entry which is preliminary data.</text>
</comment>
<accession>A0ABU8CZ21</accession>
<reference evidence="1 2" key="1">
    <citation type="submission" date="2024-02" db="EMBL/GenBank/DDBJ databases">
        <title>Lysobacter Genome Sequencing and Mining.</title>
        <authorList>
            <person name="Bierman J."/>
            <person name="Walker M.C."/>
        </authorList>
    </citation>
    <scope>NUCLEOTIDE SEQUENCE [LARGE SCALE GENOMIC DNA]</scope>
    <source>
        <strain evidence="1 2">PB6250</strain>
    </source>
</reference>
<dbReference type="RefSeq" id="WP_336131215.1">
    <property type="nucleotide sequence ID" value="NZ_JBANDL010000002.1"/>
</dbReference>
<name>A0ABU8CZ21_9GAMM</name>
<evidence type="ECO:0000313" key="2">
    <source>
        <dbReference type="Proteomes" id="UP001387215"/>
    </source>
</evidence>
<proteinExistence type="predicted"/>
<protein>
    <submittedName>
        <fullName evidence="1">Uncharacterized protein</fullName>
    </submittedName>
</protein>
<evidence type="ECO:0000313" key="1">
    <source>
        <dbReference type="EMBL" id="MEI2454020.1"/>
    </source>
</evidence>
<organism evidence="1 2">
    <name type="scientific">Lysobacter firmicutimachus</name>
    <dbReference type="NCBI Taxonomy" id="1792846"/>
    <lineage>
        <taxon>Bacteria</taxon>
        <taxon>Pseudomonadati</taxon>
        <taxon>Pseudomonadota</taxon>
        <taxon>Gammaproteobacteria</taxon>
        <taxon>Lysobacterales</taxon>
        <taxon>Lysobacteraceae</taxon>
        <taxon>Lysobacter</taxon>
    </lineage>
</organism>
<keyword evidence="2" id="KW-1185">Reference proteome</keyword>
<gene>
    <name evidence="1" type="ORF">V2J18_04920</name>
</gene>
<dbReference type="EMBL" id="JBANDL010000002">
    <property type="protein sequence ID" value="MEI2454020.1"/>
    <property type="molecule type" value="Genomic_DNA"/>
</dbReference>
<dbReference type="Proteomes" id="UP001387215">
    <property type="component" value="Unassembled WGS sequence"/>
</dbReference>